<gene>
    <name evidence="1" type="ORF">HMPREF0654_07865</name>
</gene>
<evidence type="ECO:0000313" key="1">
    <source>
        <dbReference type="EMBL" id="KGF48766.1"/>
    </source>
</evidence>
<dbReference type="GO" id="GO:0008168">
    <property type="term" value="F:methyltransferase activity"/>
    <property type="evidence" value="ECO:0007669"/>
    <property type="project" value="UniProtKB-KW"/>
</dbReference>
<accession>A0A096APY4</accession>
<keyword evidence="1" id="KW-0489">Methyltransferase</keyword>
<evidence type="ECO:0000313" key="2">
    <source>
        <dbReference type="Proteomes" id="UP000029538"/>
    </source>
</evidence>
<name>A0A096APY4_9BACT</name>
<comment type="caution">
    <text evidence="1">The sequence shown here is derived from an EMBL/GenBank/DDBJ whole genome shotgun (WGS) entry which is preliminary data.</text>
</comment>
<dbReference type="GO" id="GO:0032259">
    <property type="term" value="P:methylation"/>
    <property type="evidence" value="ECO:0007669"/>
    <property type="project" value="UniProtKB-KW"/>
</dbReference>
<dbReference type="Proteomes" id="UP000029538">
    <property type="component" value="Unassembled WGS sequence"/>
</dbReference>
<dbReference type="RefSeq" id="WP_036883681.1">
    <property type="nucleotide sequence ID" value="NZ_JRNR01000075.1"/>
</dbReference>
<reference evidence="1 2" key="1">
    <citation type="submission" date="2014-07" db="EMBL/GenBank/DDBJ databases">
        <authorList>
            <person name="McCorrison J."/>
            <person name="Sanka R."/>
            <person name="Torralba M."/>
            <person name="Gillis M."/>
            <person name="Haft D.H."/>
            <person name="Methe B."/>
            <person name="Sutton G."/>
            <person name="Nelson K.E."/>
        </authorList>
    </citation>
    <scope>NUCLEOTIDE SEQUENCE [LARGE SCALE GENOMIC DNA]</scope>
    <source>
        <strain evidence="1 2">DNF00882</strain>
    </source>
</reference>
<dbReference type="AlphaFoldDB" id="A0A096APY4"/>
<organism evidence="1 2">
    <name type="scientific">Prevotella disiens DNF00882</name>
    <dbReference type="NCBI Taxonomy" id="1401075"/>
    <lineage>
        <taxon>Bacteria</taxon>
        <taxon>Pseudomonadati</taxon>
        <taxon>Bacteroidota</taxon>
        <taxon>Bacteroidia</taxon>
        <taxon>Bacteroidales</taxon>
        <taxon>Prevotellaceae</taxon>
        <taxon>Prevotella</taxon>
    </lineage>
</organism>
<protein>
    <submittedName>
        <fullName evidence="1">Demethylase</fullName>
    </submittedName>
</protein>
<keyword evidence="1" id="KW-0808">Transferase</keyword>
<dbReference type="EMBL" id="JRNR01000075">
    <property type="protein sequence ID" value="KGF48766.1"/>
    <property type="molecule type" value="Genomic_DNA"/>
</dbReference>
<sequence length="90" mass="10727">MASIVRNEKGFKVIKIDRDELQQAVGSPGICDFCSDTPKEGYYIAVLNSWRCPVCYHEWIKHATYHKEDKPIEERNYEYMKEQLENNRNR</sequence>
<proteinExistence type="predicted"/>